<evidence type="ECO:0000256" key="4">
    <source>
        <dbReference type="ARBA" id="ARBA00023242"/>
    </source>
</evidence>
<dbReference type="Gene3D" id="2.170.150.80">
    <property type="entry name" value="NAC domain"/>
    <property type="match status" value="1"/>
</dbReference>
<protein>
    <recommendedName>
        <fullName evidence="5">NAC domain-containing protein</fullName>
    </recommendedName>
</protein>
<dbReference type="InterPro" id="IPR003441">
    <property type="entry name" value="NAC-dom"/>
</dbReference>
<dbReference type="PANTHER" id="PTHR31744">
    <property type="entry name" value="PROTEIN CUP-SHAPED COTYLEDON 2-RELATED"/>
    <property type="match status" value="1"/>
</dbReference>
<proteinExistence type="predicted"/>
<dbReference type="PROSITE" id="PS51005">
    <property type="entry name" value="NAC"/>
    <property type="match status" value="1"/>
</dbReference>
<keyword evidence="2" id="KW-0238">DNA-binding</keyword>
<comment type="caution">
    <text evidence="6">The sequence shown here is derived from an EMBL/GenBank/DDBJ whole genome shotgun (WGS) entry which is preliminary data.</text>
</comment>
<feature type="domain" description="NAC" evidence="5">
    <location>
        <begin position="4"/>
        <end position="169"/>
    </location>
</feature>
<dbReference type="Proteomes" id="UP001443914">
    <property type="component" value="Unassembled WGS sequence"/>
</dbReference>
<name>A0AAW1N5X7_SAPOF</name>
<evidence type="ECO:0000256" key="3">
    <source>
        <dbReference type="ARBA" id="ARBA00023163"/>
    </source>
</evidence>
<organism evidence="6 7">
    <name type="scientific">Saponaria officinalis</name>
    <name type="common">Common soapwort</name>
    <name type="synonym">Lychnis saponaria</name>
    <dbReference type="NCBI Taxonomy" id="3572"/>
    <lineage>
        <taxon>Eukaryota</taxon>
        <taxon>Viridiplantae</taxon>
        <taxon>Streptophyta</taxon>
        <taxon>Embryophyta</taxon>
        <taxon>Tracheophyta</taxon>
        <taxon>Spermatophyta</taxon>
        <taxon>Magnoliopsida</taxon>
        <taxon>eudicotyledons</taxon>
        <taxon>Gunneridae</taxon>
        <taxon>Pentapetalae</taxon>
        <taxon>Caryophyllales</taxon>
        <taxon>Caryophyllaceae</taxon>
        <taxon>Caryophylleae</taxon>
        <taxon>Saponaria</taxon>
    </lineage>
</organism>
<dbReference type="PANTHER" id="PTHR31744:SF220">
    <property type="entry name" value="LOW QUALITY PROTEIN: NAC DOMAIN-CONTAINING PROTEIN 90-LIKE"/>
    <property type="match status" value="1"/>
</dbReference>
<evidence type="ECO:0000256" key="2">
    <source>
        <dbReference type="ARBA" id="ARBA00023125"/>
    </source>
</evidence>
<dbReference type="Pfam" id="PF02365">
    <property type="entry name" value="NAM"/>
    <property type="match status" value="1"/>
</dbReference>
<dbReference type="EMBL" id="JBDFQZ010000001">
    <property type="protein sequence ID" value="KAK9755895.1"/>
    <property type="molecule type" value="Genomic_DNA"/>
</dbReference>
<evidence type="ECO:0000313" key="6">
    <source>
        <dbReference type="EMBL" id="KAK9755895.1"/>
    </source>
</evidence>
<keyword evidence="1" id="KW-0805">Transcription regulation</keyword>
<evidence type="ECO:0000256" key="1">
    <source>
        <dbReference type="ARBA" id="ARBA00023015"/>
    </source>
</evidence>
<evidence type="ECO:0000313" key="7">
    <source>
        <dbReference type="Proteomes" id="UP001443914"/>
    </source>
</evidence>
<dbReference type="GO" id="GO:0003677">
    <property type="term" value="F:DNA binding"/>
    <property type="evidence" value="ECO:0007669"/>
    <property type="project" value="UniProtKB-KW"/>
</dbReference>
<gene>
    <name evidence="6" type="ORF">RND81_01G057800</name>
</gene>
<dbReference type="SUPFAM" id="SSF101941">
    <property type="entry name" value="NAC domain"/>
    <property type="match status" value="1"/>
</dbReference>
<keyword evidence="4" id="KW-0539">Nucleus</keyword>
<keyword evidence="7" id="KW-1185">Reference proteome</keyword>
<sequence>MEHLPPGFRFYPTEEELISFYLHSRLHYQEPEIDRVIPSIDIYNFEPSQLPEQASKLFQKESEQWFFFTPQQEREARGGRPNRTTDTGYWKATGSPSYVYSSNNKIIGVKKTMVFYKGKAPYGKKTKWKMNEYKAINQIDNNCNTNVLSFGSTTPKVRQEISLCRVYITSGCARAFDRRPHTTPSSTTTTTSNDISASQNNNIIINTNFGYSNVQVEVGQGSHEARQNIQEAQTYSMHNKVPTNLLHEKSCSLDNNSNNSSGDYYNVTQQRELNSNQFDDFEMTETLDSLTYWEQLLN</sequence>
<reference evidence="6" key="1">
    <citation type="submission" date="2024-03" db="EMBL/GenBank/DDBJ databases">
        <title>WGS assembly of Saponaria officinalis var. Norfolk2.</title>
        <authorList>
            <person name="Jenkins J."/>
            <person name="Shu S."/>
            <person name="Grimwood J."/>
            <person name="Barry K."/>
            <person name="Goodstein D."/>
            <person name="Schmutz J."/>
            <person name="Leebens-Mack J."/>
            <person name="Osbourn A."/>
        </authorList>
    </citation>
    <scope>NUCLEOTIDE SEQUENCE [LARGE SCALE GENOMIC DNA]</scope>
    <source>
        <strain evidence="6">JIC</strain>
    </source>
</reference>
<dbReference type="GO" id="GO:0006355">
    <property type="term" value="P:regulation of DNA-templated transcription"/>
    <property type="evidence" value="ECO:0007669"/>
    <property type="project" value="InterPro"/>
</dbReference>
<dbReference type="InterPro" id="IPR036093">
    <property type="entry name" value="NAC_dom_sf"/>
</dbReference>
<dbReference type="AlphaFoldDB" id="A0AAW1N5X7"/>
<keyword evidence="3" id="KW-0804">Transcription</keyword>
<accession>A0AAW1N5X7</accession>
<evidence type="ECO:0000259" key="5">
    <source>
        <dbReference type="PROSITE" id="PS51005"/>
    </source>
</evidence>